<dbReference type="InterPro" id="IPR050445">
    <property type="entry name" value="Bact_polysacc_biosynth/exp"/>
</dbReference>
<evidence type="ECO:0000259" key="8">
    <source>
        <dbReference type="Pfam" id="PF02706"/>
    </source>
</evidence>
<dbReference type="GO" id="GO:0005886">
    <property type="term" value="C:plasma membrane"/>
    <property type="evidence" value="ECO:0007669"/>
    <property type="project" value="UniProtKB-SubCell"/>
</dbReference>
<accession>A0A3P3DUG2</accession>
<dbReference type="AlphaFoldDB" id="A0A3P3DUG2"/>
<keyword evidence="3 7" id="KW-0812">Transmembrane</keyword>
<dbReference type="PANTHER" id="PTHR32309:SF31">
    <property type="entry name" value="CAPSULAR EXOPOLYSACCHARIDE FAMILY"/>
    <property type="match status" value="1"/>
</dbReference>
<dbReference type="PANTHER" id="PTHR32309">
    <property type="entry name" value="TYROSINE-PROTEIN KINASE"/>
    <property type="match status" value="1"/>
</dbReference>
<organism evidence="9 10">
    <name type="scientific">Falsigemmobacter faecalis</name>
    <dbReference type="NCBI Taxonomy" id="2488730"/>
    <lineage>
        <taxon>Bacteria</taxon>
        <taxon>Pseudomonadati</taxon>
        <taxon>Pseudomonadota</taxon>
        <taxon>Alphaproteobacteria</taxon>
        <taxon>Rhodobacterales</taxon>
        <taxon>Paracoccaceae</taxon>
        <taxon>Falsigemmobacter</taxon>
    </lineage>
</organism>
<comment type="subcellular location">
    <subcellularLocation>
        <location evidence="1">Cell membrane</location>
        <topology evidence="1">Multi-pass membrane protein</topology>
    </subcellularLocation>
</comment>
<name>A0A3P3DUG2_9RHOB</name>
<evidence type="ECO:0000256" key="5">
    <source>
        <dbReference type="ARBA" id="ARBA00023136"/>
    </source>
</evidence>
<proteinExistence type="predicted"/>
<dbReference type="Gene3D" id="1.10.287.1490">
    <property type="match status" value="1"/>
</dbReference>
<dbReference type="Proteomes" id="UP000282125">
    <property type="component" value="Unassembled WGS sequence"/>
</dbReference>
<dbReference type="RefSeq" id="WP_124963454.1">
    <property type="nucleotide sequence ID" value="NZ_RRAZ01000003.1"/>
</dbReference>
<comment type="caution">
    <text evidence="9">The sequence shown here is derived from an EMBL/GenBank/DDBJ whole genome shotgun (WGS) entry which is preliminary data.</text>
</comment>
<feature type="coiled-coil region" evidence="6">
    <location>
        <begin position="209"/>
        <end position="236"/>
    </location>
</feature>
<dbReference type="InterPro" id="IPR003856">
    <property type="entry name" value="LPS_length_determ_N"/>
</dbReference>
<evidence type="ECO:0000256" key="1">
    <source>
        <dbReference type="ARBA" id="ARBA00004651"/>
    </source>
</evidence>
<feature type="transmembrane region" description="Helical" evidence="7">
    <location>
        <begin position="351"/>
        <end position="372"/>
    </location>
</feature>
<keyword evidence="6" id="KW-0175">Coiled coil</keyword>
<feature type="domain" description="Polysaccharide chain length determinant N-terminal" evidence="8">
    <location>
        <begin position="6"/>
        <end position="89"/>
    </location>
</feature>
<keyword evidence="10" id="KW-1185">Reference proteome</keyword>
<reference evidence="9 10" key="1">
    <citation type="submission" date="2018-11" db="EMBL/GenBank/DDBJ databases">
        <title>Gemmobacter sp. nov., YIM 102744-1 draft genome.</title>
        <authorList>
            <person name="Li G."/>
            <person name="Jiang Y."/>
        </authorList>
    </citation>
    <scope>NUCLEOTIDE SEQUENCE [LARGE SCALE GENOMIC DNA]</scope>
    <source>
        <strain evidence="9 10">YIM 102744-1</strain>
    </source>
</reference>
<evidence type="ECO:0000313" key="10">
    <source>
        <dbReference type="Proteomes" id="UP000282125"/>
    </source>
</evidence>
<protein>
    <recommendedName>
        <fullName evidence="8">Polysaccharide chain length determinant N-terminal domain-containing protein</fullName>
    </recommendedName>
</protein>
<keyword evidence="4 7" id="KW-1133">Transmembrane helix</keyword>
<feature type="transmembrane region" description="Helical" evidence="7">
    <location>
        <begin position="18"/>
        <end position="37"/>
    </location>
</feature>
<evidence type="ECO:0000256" key="4">
    <source>
        <dbReference type="ARBA" id="ARBA00022989"/>
    </source>
</evidence>
<dbReference type="OrthoDB" id="7642308at2"/>
<evidence type="ECO:0000256" key="2">
    <source>
        <dbReference type="ARBA" id="ARBA00022475"/>
    </source>
</evidence>
<keyword evidence="5 7" id="KW-0472">Membrane</keyword>
<dbReference type="Pfam" id="PF02706">
    <property type="entry name" value="Wzz"/>
    <property type="match status" value="1"/>
</dbReference>
<evidence type="ECO:0000256" key="7">
    <source>
        <dbReference type="SAM" id="Phobius"/>
    </source>
</evidence>
<keyword evidence="2" id="KW-1003">Cell membrane</keyword>
<gene>
    <name evidence="9" type="ORF">EG244_02570</name>
</gene>
<evidence type="ECO:0000256" key="3">
    <source>
        <dbReference type="ARBA" id="ARBA00022692"/>
    </source>
</evidence>
<evidence type="ECO:0000256" key="6">
    <source>
        <dbReference type="SAM" id="Coils"/>
    </source>
</evidence>
<dbReference type="EMBL" id="RRAZ01000003">
    <property type="protein sequence ID" value="RRH77927.1"/>
    <property type="molecule type" value="Genomic_DNA"/>
</dbReference>
<evidence type="ECO:0000313" key="9">
    <source>
        <dbReference type="EMBL" id="RRH77927.1"/>
    </source>
</evidence>
<sequence length="418" mass="46753">MGNIRSLTDLLAMIRRRIVLIVTIFLIGSVISFYMAMQKSRSYESTAVLQMEMPRIAGATAAESVTHSGQRMQLLEQQIRSRDSLLALADRHGLFDAIPDLPIGQRLAIMRNSVILDSIRAPHSFNSETAVSAIVIRVVMPDPVTAADMANELASQVLESTNTRKSAVARETLDFFASEERRISGELATLEAEMTAFKNAQIAALPESLSARRQELSQLEEQIRDFDRQIMDLQQELLPLQAVVAPRVVEQRRMTLLESRMEALQSRQKSVDARISDLQESITLTPMVESRLGTYLRRQQQLQDQYSVINRRRAEAETSQRLDSEQQTEHFTLLEAALPPDYAMSSGRRKVMAAGGLASGLLAVGLAFLLELKNPAIRTARQMESVLKIRPVIALPELGPARRRGLLSRLFGRRVPQP</sequence>